<dbReference type="InterPro" id="IPR050739">
    <property type="entry name" value="MFP"/>
</dbReference>
<dbReference type="Gene3D" id="2.40.50.100">
    <property type="match status" value="1"/>
</dbReference>
<organism evidence="9 10">
    <name type="scientific">Plesiomonas shigelloides</name>
    <name type="common">Aeromonas shigelloides</name>
    <dbReference type="NCBI Taxonomy" id="703"/>
    <lineage>
        <taxon>Bacteria</taxon>
        <taxon>Pseudomonadati</taxon>
        <taxon>Pseudomonadota</taxon>
        <taxon>Gammaproteobacteria</taxon>
        <taxon>Enterobacterales</taxon>
        <taxon>Enterobacteriaceae</taxon>
        <taxon>Plesiomonas</taxon>
    </lineage>
</organism>
<evidence type="ECO:0000256" key="4">
    <source>
        <dbReference type="ARBA" id="ARBA00022989"/>
    </source>
</evidence>
<dbReference type="EMBL" id="JAFNAA010000010">
    <property type="protein sequence ID" value="MBO1108632.1"/>
    <property type="molecule type" value="Genomic_DNA"/>
</dbReference>
<dbReference type="GeneID" id="69704271"/>
<keyword evidence="6" id="KW-0175">Coiled coil</keyword>
<dbReference type="Pfam" id="PF25917">
    <property type="entry name" value="BSH_RND"/>
    <property type="match status" value="1"/>
</dbReference>
<dbReference type="Pfam" id="PF25963">
    <property type="entry name" value="Beta-barrel_AAEA"/>
    <property type="match status" value="1"/>
</dbReference>
<dbReference type="PANTHER" id="PTHR30386">
    <property type="entry name" value="MEMBRANE FUSION SUBUNIT OF EMRAB-TOLC MULTIDRUG EFFLUX PUMP"/>
    <property type="match status" value="1"/>
</dbReference>
<dbReference type="Gene3D" id="1.10.287.470">
    <property type="entry name" value="Helix hairpin bin"/>
    <property type="match status" value="2"/>
</dbReference>
<name>A0A379CRX4_PLESH</name>
<feature type="domain" description="p-hydroxybenzoic acid efflux pump subunit AaeA-like beta-barrel" evidence="8">
    <location>
        <begin position="237"/>
        <end position="332"/>
    </location>
</feature>
<dbReference type="SUPFAM" id="SSF111369">
    <property type="entry name" value="HlyD-like secretion proteins"/>
    <property type="match status" value="2"/>
</dbReference>
<proteinExistence type="inferred from homology"/>
<comment type="similarity">
    <text evidence="2">Belongs to the membrane fusion protein (MFP) (TC 8.A.1) family.</text>
</comment>
<evidence type="ECO:0000256" key="6">
    <source>
        <dbReference type="SAM" id="Coils"/>
    </source>
</evidence>
<keyword evidence="5" id="KW-0472">Membrane</keyword>
<evidence type="ECO:0000313" key="10">
    <source>
        <dbReference type="Proteomes" id="UP000664658"/>
    </source>
</evidence>
<comment type="caution">
    <text evidence="9">The sequence shown here is derived from an EMBL/GenBank/DDBJ whole genome shotgun (WGS) entry which is preliminary data.</text>
</comment>
<evidence type="ECO:0000256" key="3">
    <source>
        <dbReference type="ARBA" id="ARBA00022692"/>
    </source>
</evidence>
<feature type="coiled-coil region" evidence="6">
    <location>
        <begin position="145"/>
        <end position="172"/>
    </location>
</feature>
<gene>
    <name evidence="9" type="ORF">J2R62_10395</name>
</gene>
<evidence type="ECO:0000313" key="9">
    <source>
        <dbReference type="EMBL" id="MBO1108632.1"/>
    </source>
</evidence>
<accession>A0A379CRX4</accession>
<dbReference type="InterPro" id="IPR058625">
    <property type="entry name" value="MdtA-like_BSH"/>
</dbReference>
<feature type="domain" description="Multidrug resistance protein MdtA-like barrel-sandwich hybrid" evidence="7">
    <location>
        <begin position="46"/>
        <end position="226"/>
    </location>
</feature>
<dbReference type="RefSeq" id="WP_036769981.1">
    <property type="nucleotide sequence ID" value="NZ_CP062196.1"/>
</dbReference>
<keyword evidence="4" id="KW-1133">Transmembrane helix</keyword>
<comment type="subcellular location">
    <subcellularLocation>
        <location evidence="1">Membrane</location>
        <topology evidence="1">Single-pass membrane protein</topology>
    </subcellularLocation>
</comment>
<sequence>MSVDPRRRKVLLSLGVMFAALLVIAGAFKYHQRSPQTRHAVVRANIIALAPQVSGAIVDVAVSDNQPVKKGQLLLRIDPRPYQLAVDKATVDLASAQQQVSQLEEAVKSAQANVTAAQTRYEYAVKEMSRVQRLWQQKTLSQSTYDQAQRDVNVARSDVQAAQSKLAQAHAQLGSAGANNTLLRAARVALEKAQLDLDRTSLYAVADGYVSSVNIHSGDFAQVGKPVIAQVDAEHMWVEGAFSETDLGNIRAGMPAQVTLMAYQNRVLRGHVDSIGRALDPQDMGSGSSLIPNLPKVFDWVRLAQNIPVKILLDQRPADMEILPGLTATVNLQAQ</sequence>
<dbReference type="Proteomes" id="UP000664658">
    <property type="component" value="Unassembled WGS sequence"/>
</dbReference>
<evidence type="ECO:0000256" key="2">
    <source>
        <dbReference type="ARBA" id="ARBA00009477"/>
    </source>
</evidence>
<evidence type="ECO:0000259" key="7">
    <source>
        <dbReference type="Pfam" id="PF25917"/>
    </source>
</evidence>
<dbReference type="InterPro" id="IPR058634">
    <property type="entry name" value="AaeA-lik-b-barrel"/>
</dbReference>
<evidence type="ECO:0000256" key="1">
    <source>
        <dbReference type="ARBA" id="ARBA00004167"/>
    </source>
</evidence>
<dbReference type="Gene3D" id="2.40.30.170">
    <property type="match status" value="1"/>
</dbReference>
<dbReference type="PANTHER" id="PTHR30386:SF26">
    <property type="entry name" value="TRANSPORT PROTEIN COMB"/>
    <property type="match status" value="1"/>
</dbReference>
<reference evidence="9" key="1">
    <citation type="submission" date="2021-03" db="EMBL/GenBank/DDBJ databases">
        <title>Plesiomonas shigelloides zfcc0051, isolated from zebrafish feces.</title>
        <authorList>
            <person name="Vanderhoek Z."/>
            <person name="Gaulke C."/>
        </authorList>
    </citation>
    <scope>NUCLEOTIDE SEQUENCE</scope>
    <source>
        <strain evidence="9">Zfcc0051</strain>
    </source>
</reference>
<protein>
    <submittedName>
        <fullName evidence="9">HlyD family secretion protein</fullName>
    </submittedName>
</protein>
<dbReference type="AlphaFoldDB" id="A0A379CRX4"/>
<feature type="coiled-coil region" evidence="6">
    <location>
        <begin position="86"/>
        <end position="120"/>
    </location>
</feature>
<evidence type="ECO:0000259" key="8">
    <source>
        <dbReference type="Pfam" id="PF25963"/>
    </source>
</evidence>
<dbReference type="GO" id="GO:0016020">
    <property type="term" value="C:membrane"/>
    <property type="evidence" value="ECO:0007669"/>
    <property type="project" value="UniProtKB-SubCell"/>
</dbReference>
<evidence type="ECO:0000256" key="5">
    <source>
        <dbReference type="ARBA" id="ARBA00023136"/>
    </source>
</evidence>
<keyword evidence="3" id="KW-0812">Transmembrane</keyword>